<feature type="region of interest" description="Disordered" evidence="1">
    <location>
        <begin position="79"/>
        <end position="108"/>
    </location>
</feature>
<evidence type="ECO:0000313" key="3">
    <source>
        <dbReference type="WBParaSite" id="PEQ_0000456201-mRNA-1"/>
    </source>
</evidence>
<proteinExistence type="predicted"/>
<evidence type="ECO:0000313" key="2">
    <source>
        <dbReference type="Proteomes" id="UP000887564"/>
    </source>
</evidence>
<evidence type="ECO:0000256" key="1">
    <source>
        <dbReference type="SAM" id="MobiDB-lite"/>
    </source>
</evidence>
<protein>
    <submittedName>
        <fullName evidence="3">Uncharacterized protein</fullName>
    </submittedName>
</protein>
<dbReference type="Proteomes" id="UP000887564">
    <property type="component" value="Unplaced"/>
</dbReference>
<organism evidence="2 3">
    <name type="scientific">Parascaris equorum</name>
    <name type="common">Equine roundworm</name>
    <dbReference type="NCBI Taxonomy" id="6256"/>
    <lineage>
        <taxon>Eukaryota</taxon>
        <taxon>Metazoa</taxon>
        <taxon>Ecdysozoa</taxon>
        <taxon>Nematoda</taxon>
        <taxon>Chromadorea</taxon>
        <taxon>Rhabditida</taxon>
        <taxon>Spirurina</taxon>
        <taxon>Ascaridomorpha</taxon>
        <taxon>Ascaridoidea</taxon>
        <taxon>Ascarididae</taxon>
        <taxon>Parascaris</taxon>
    </lineage>
</organism>
<keyword evidence="2" id="KW-1185">Reference proteome</keyword>
<name>A0A914RIE3_PAREQ</name>
<accession>A0A914RIE3</accession>
<dbReference type="WBParaSite" id="PEQ_0000456201-mRNA-1">
    <property type="protein sequence ID" value="PEQ_0000456201-mRNA-1"/>
    <property type="gene ID" value="PEQ_0000456201"/>
</dbReference>
<sequence length="108" mass="12608">MLVLLMLELPGSQEYRRLMAKAQRNWAAYRQRMSQPNLYSRTRGWSTCYLETNLDTGTIILQVEETNLDDVHRSGSVMDYTRRSRRDAKDGESSHVRSKSADYLMDSK</sequence>
<dbReference type="AlphaFoldDB" id="A0A914RIE3"/>
<reference evidence="3" key="1">
    <citation type="submission" date="2022-11" db="UniProtKB">
        <authorList>
            <consortium name="WormBaseParasite"/>
        </authorList>
    </citation>
    <scope>IDENTIFICATION</scope>
</reference>